<dbReference type="Proteomes" id="UP001164250">
    <property type="component" value="Chromosome 10"/>
</dbReference>
<gene>
    <name evidence="1" type="ORF">Patl1_08914</name>
</gene>
<protein>
    <submittedName>
        <fullName evidence="1">Uncharacterized protein</fullName>
    </submittedName>
</protein>
<accession>A0ACC1ALF7</accession>
<keyword evidence="2" id="KW-1185">Reference proteome</keyword>
<organism evidence="1 2">
    <name type="scientific">Pistacia atlantica</name>
    <dbReference type="NCBI Taxonomy" id="434234"/>
    <lineage>
        <taxon>Eukaryota</taxon>
        <taxon>Viridiplantae</taxon>
        <taxon>Streptophyta</taxon>
        <taxon>Embryophyta</taxon>
        <taxon>Tracheophyta</taxon>
        <taxon>Spermatophyta</taxon>
        <taxon>Magnoliopsida</taxon>
        <taxon>eudicotyledons</taxon>
        <taxon>Gunneridae</taxon>
        <taxon>Pentapetalae</taxon>
        <taxon>rosids</taxon>
        <taxon>malvids</taxon>
        <taxon>Sapindales</taxon>
        <taxon>Anacardiaceae</taxon>
        <taxon>Pistacia</taxon>
    </lineage>
</organism>
<name>A0ACC1ALF7_9ROSI</name>
<reference evidence="2" key="1">
    <citation type="journal article" date="2023" name="G3 (Bethesda)">
        <title>Genome assembly and association tests identify interacting loci associated with vigor, precocity, and sex in interspecific pistachio rootstocks.</title>
        <authorList>
            <person name="Palmer W."/>
            <person name="Jacygrad E."/>
            <person name="Sagayaradj S."/>
            <person name="Cavanaugh K."/>
            <person name="Han R."/>
            <person name="Bertier L."/>
            <person name="Beede B."/>
            <person name="Kafkas S."/>
            <person name="Golino D."/>
            <person name="Preece J."/>
            <person name="Michelmore R."/>
        </authorList>
    </citation>
    <scope>NUCLEOTIDE SEQUENCE [LARGE SCALE GENOMIC DNA]</scope>
</reference>
<dbReference type="EMBL" id="CM047906">
    <property type="protein sequence ID" value="KAJ0087507.1"/>
    <property type="molecule type" value="Genomic_DNA"/>
</dbReference>
<comment type="caution">
    <text evidence="1">The sequence shown here is derived from an EMBL/GenBank/DDBJ whole genome shotgun (WGS) entry which is preliminary data.</text>
</comment>
<sequence length="304" mass="34363">MGDTTTNSNNDKSGKTMSLPLPPGFQFYPSDEQLLCYYLTNKNANADETGNPFGYDLIKELDLHEYQPHELPEKACYTYGDRGRRRHWYCYYKVRVRNGRKSWRANNGYWRKKGRVREVVKSNNRGGKIILGSRTRFVFYLGDSLDTAVRTNWVMHEYSLVHHVKTSFVLCRVFLKSHGGNSLSEIGLSSVAEESVSAVRHIGVQHDGFLTPDIVEAKEQDDNAVDRKKDTPEKQMKLVSQLDNRASSRPVSLTHIQFPAGIPPNEQVGSSGFGSGGMFVDAVAAQQLLSILEEDFIELDDLVH</sequence>
<evidence type="ECO:0000313" key="1">
    <source>
        <dbReference type="EMBL" id="KAJ0087507.1"/>
    </source>
</evidence>
<proteinExistence type="predicted"/>
<evidence type="ECO:0000313" key="2">
    <source>
        <dbReference type="Proteomes" id="UP001164250"/>
    </source>
</evidence>